<organism evidence="2 3">
    <name type="scientific">Grimontia celer</name>
    <dbReference type="NCBI Taxonomy" id="1796497"/>
    <lineage>
        <taxon>Bacteria</taxon>
        <taxon>Pseudomonadati</taxon>
        <taxon>Pseudomonadota</taxon>
        <taxon>Gammaproteobacteria</taxon>
        <taxon>Vibrionales</taxon>
        <taxon>Vibrionaceae</taxon>
        <taxon>Grimontia</taxon>
    </lineage>
</organism>
<dbReference type="RefSeq" id="WP_062665873.1">
    <property type="nucleotide sequence ID" value="NZ_FIZX01000003.1"/>
</dbReference>
<evidence type="ECO:0000313" key="3">
    <source>
        <dbReference type="Proteomes" id="UP000071641"/>
    </source>
</evidence>
<proteinExistence type="predicted"/>
<feature type="chain" id="PRO_5007282237" description="Capsular polysaccharide synthesis enzyme CpsB" evidence="1">
    <location>
        <begin position="21"/>
        <end position="402"/>
    </location>
</feature>
<evidence type="ECO:0000313" key="2">
    <source>
        <dbReference type="EMBL" id="CZF83420.1"/>
    </source>
</evidence>
<dbReference type="InterPro" id="IPR018759">
    <property type="entry name" value="BBP2_2"/>
</dbReference>
<feature type="signal peptide" evidence="1">
    <location>
        <begin position="1"/>
        <end position="20"/>
    </location>
</feature>
<dbReference type="STRING" id="1796497.GCE9029_03774"/>
<protein>
    <recommendedName>
        <fullName evidence="4">Capsular polysaccharide synthesis enzyme CpsB</fullName>
    </recommendedName>
</protein>
<keyword evidence="1" id="KW-0732">Signal</keyword>
<dbReference type="EMBL" id="FIZX01000003">
    <property type="protein sequence ID" value="CZF83420.1"/>
    <property type="molecule type" value="Genomic_DNA"/>
</dbReference>
<name>A0A128FA83_9GAMM</name>
<dbReference type="Pfam" id="PF10082">
    <property type="entry name" value="BBP2_2"/>
    <property type="match status" value="1"/>
</dbReference>
<evidence type="ECO:0000256" key="1">
    <source>
        <dbReference type="SAM" id="SignalP"/>
    </source>
</evidence>
<dbReference type="SUPFAM" id="SSF56935">
    <property type="entry name" value="Porins"/>
    <property type="match status" value="1"/>
</dbReference>
<gene>
    <name evidence="2" type="ORF">GCE9029_03774</name>
</gene>
<dbReference type="Proteomes" id="UP000071641">
    <property type="component" value="Unassembled WGS sequence"/>
</dbReference>
<dbReference type="AlphaFoldDB" id="A0A128FA83"/>
<keyword evidence="3" id="KW-1185">Reference proteome</keyword>
<accession>A0A128FA83</accession>
<dbReference type="OrthoDB" id="5913083at2"/>
<sequence>MKSRNLLFYSLCTVPLSVQAVEPFPYQTENGIDIIPTLQFSAGHDDNVRRTETDPVDSAMYRVTPKVVAQLETRRSAYQFDYTLDAVSFTDSSEDDYVNHELHGNAFWLFDIRHRLRLDYTYRVASEARGTGLTEGSSLQVDEPLRFRRHDANARYMYGANGAPGRLVGILGYEAKDYDDEVFVRTNGVTVDTKFYNWDMPYVAGEFYYAVSSYFHALTIFRHEIRSYDNLFTGPGGSRDNNNTFLYGGLDWDVTGKTQGRLLLGFQNKDFDSDQRENFQGFSWQLRLSWKPTDYSEFRLEGRDFARDPNLNADYVEDQSIKIDWEHKWTPLVTTTASARYGTNDYPGIRKDDDTQFDVSATYSIARWWDVTAGVSWFERDSTLTGYSYDQTRFFLGMEVSL</sequence>
<reference evidence="3" key="1">
    <citation type="submission" date="2016-02" db="EMBL/GenBank/DDBJ databases">
        <authorList>
            <person name="Rodrigo-Torres Lidia"/>
            <person name="Arahal R.David."/>
        </authorList>
    </citation>
    <scope>NUCLEOTIDE SEQUENCE [LARGE SCALE GENOMIC DNA]</scope>
    <source>
        <strain evidence="3">CECT 9029</strain>
    </source>
</reference>
<evidence type="ECO:0008006" key="4">
    <source>
        <dbReference type="Google" id="ProtNLM"/>
    </source>
</evidence>